<reference evidence="2 3" key="1">
    <citation type="submission" date="2017-09" db="EMBL/GenBank/DDBJ databases">
        <authorList>
            <person name="Lee N."/>
            <person name="Cho B.-K."/>
        </authorList>
    </citation>
    <scope>NUCLEOTIDE SEQUENCE [LARGE SCALE GENOMIC DNA]</scope>
    <source>
        <strain evidence="2 3">ATCC 27465</strain>
    </source>
</reference>
<proteinExistence type="predicted"/>
<dbReference type="EMBL" id="JACHJD010000018">
    <property type="protein sequence ID" value="MBB5108262.1"/>
    <property type="molecule type" value="Genomic_DNA"/>
</dbReference>
<reference evidence="1 4" key="2">
    <citation type="submission" date="2020-08" db="EMBL/GenBank/DDBJ databases">
        <title>Genomic Encyclopedia of Type Strains, Phase III (KMG-III): the genomes of soil and plant-associated and newly described type strains.</title>
        <authorList>
            <person name="Whitman W."/>
        </authorList>
    </citation>
    <scope>NUCLEOTIDE SEQUENCE [LARGE SCALE GENOMIC DNA]</scope>
    <source>
        <strain evidence="1 4">CECT 3146</strain>
    </source>
</reference>
<protein>
    <submittedName>
        <fullName evidence="2">Uncharacterized protein</fullName>
    </submittedName>
</protein>
<organism evidence="2 3">
    <name type="scientific">Streptomyces spectabilis</name>
    <dbReference type="NCBI Taxonomy" id="68270"/>
    <lineage>
        <taxon>Bacteria</taxon>
        <taxon>Bacillati</taxon>
        <taxon>Actinomycetota</taxon>
        <taxon>Actinomycetes</taxon>
        <taxon>Kitasatosporales</taxon>
        <taxon>Streptomycetaceae</taxon>
        <taxon>Streptomyces</taxon>
    </lineage>
</organism>
<dbReference type="Proteomes" id="UP000549009">
    <property type="component" value="Unassembled WGS sequence"/>
</dbReference>
<sequence>MTEPYDPLSDLIARAEKRPDGVSQLKDVARLALSWHRPVLTWVTGGIRKDPVTGEDLWRAATVCACGIGEFPCGHRQQLTAILGVVEEYQP</sequence>
<dbReference type="RefSeq" id="WP_150509723.1">
    <property type="nucleotide sequence ID" value="NZ_BMSQ01000020.1"/>
</dbReference>
<dbReference type="AlphaFoldDB" id="A0A5P2X7Y8"/>
<dbReference type="Proteomes" id="UP000326505">
    <property type="component" value="Chromosome"/>
</dbReference>
<name>A0A5P2X7Y8_STRST</name>
<keyword evidence="4" id="KW-1185">Reference proteome</keyword>
<evidence type="ECO:0000313" key="3">
    <source>
        <dbReference type="Proteomes" id="UP000326505"/>
    </source>
</evidence>
<accession>A0A5P2X7Y8</accession>
<dbReference type="KEGG" id="sspb:CP982_07210"/>
<dbReference type="OrthoDB" id="4274545at2"/>
<evidence type="ECO:0000313" key="1">
    <source>
        <dbReference type="EMBL" id="MBB5108262.1"/>
    </source>
</evidence>
<gene>
    <name evidence="2" type="ORF">CP982_07210</name>
    <name evidence="1" type="ORF">FHS40_007383</name>
</gene>
<dbReference type="EMBL" id="CP023690">
    <property type="protein sequence ID" value="QEV58522.1"/>
    <property type="molecule type" value="Genomic_DNA"/>
</dbReference>
<evidence type="ECO:0000313" key="4">
    <source>
        <dbReference type="Proteomes" id="UP000549009"/>
    </source>
</evidence>
<evidence type="ECO:0000313" key="2">
    <source>
        <dbReference type="EMBL" id="QEV58522.1"/>
    </source>
</evidence>